<dbReference type="EMBL" id="BARU01026467">
    <property type="protein sequence ID" value="GAH76208.1"/>
    <property type="molecule type" value="Genomic_DNA"/>
</dbReference>
<dbReference type="InterPro" id="IPR007581">
    <property type="entry name" value="Endonuclease-V"/>
</dbReference>
<reference evidence="1" key="1">
    <citation type="journal article" date="2014" name="Front. Microbiol.">
        <title>High frequency of phylogenetically diverse reductive dehalogenase-homologous genes in deep subseafloor sedimentary metagenomes.</title>
        <authorList>
            <person name="Kawai M."/>
            <person name="Futagami T."/>
            <person name="Toyoda A."/>
            <person name="Takaki Y."/>
            <person name="Nishi S."/>
            <person name="Hori S."/>
            <person name="Arai W."/>
            <person name="Tsubouchi T."/>
            <person name="Morono Y."/>
            <person name="Uchiyama I."/>
            <person name="Ito T."/>
            <person name="Fujiyama A."/>
            <person name="Inagaki F."/>
            <person name="Takami H."/>
        </authorList>
    </citation>
    <scope>NUCLEOTIDE SEQUENCE</scope>
    <source>
        <strain evidence="1">Expedition CK06-06</strain>
    </source>
</reference>
<sequence length="43" mass="5094">MVVVMHLATFEILEVRRAKMRARWPYVPGFLSFREALVLLEAF</sequence>
<dbReference type="GO" id="GO:0004519">
    <property type="term" value="F:endonuclease activity"/>
    <property type="evidence" value="ECO:0007669"/>
    <property type="project" value="InterPro"/>
</dbReference>
<dbReference type="AlphaFoldDB" id="X1K2A1"/>
<name>X1K2A1_9ZZZZ</name>
<proteinExistence type="predicted"/>
<dbReference type="GO" id="GO:0006281">
    <property type="term" value="P:DNA repair"/>
    <property type="evidence" value="ECO:0007669"/>
    <property type="project" value="InterPro"/>
</dbReference>
<gene>
    <name evidence="1" type="ORF">S03H2_42506</name>
</gene>
<protein>
    <submittedName>
        <fullName evidence="1">Uncharacterized protein</fullName>
    </submittedName>
</protein>
<comment type="caution">
    <text evidence="1">The sequence shown here is derived from an EMBL/GenBank/DDBJ whole genome shotgun (WGS) entry which is preliminary data.</text>
</comment>
<dbReference type="Gene3D" id="3.30.2170.10">
    <property type="entry name" value="archaeoglobus fulgidus dsm 4304 superfamily"/>
    <property type="match status" value="1"/>
</dbReference>
<accession>X1K2A1</accession>
<evidence type="ECO:0000313" key="1">
    <source>
        <dbReference type="EMBL" id="GAH76208.1"/>
    </source>
</evidence>
<feature type="non-terminal residue" evidence="1">
    <location>
        <position position="43"/>
    </location>
</feature>
<organism evidence="1">
    <name type="scientific">marine sediment metagenome</name>
    <dbReference type="NCBI Taxonomy" id="412755"/>
    <lineage>
        <taxon>unclassified sequences</taxon>
        <taxon>metagenomes</taxon>
        <taxon>ecological metagenomes</taxon>
    </lineage>
</organism>
<dbReference type="Pfam" id="PF04493">
    <property type="entry name" value="Endonuclease_5"/>
    <property type="match status" value="1"/>
</dbReference>